<keyword evidence="3" id="KW-1185">Reference proteome</keyword>
<dbReference type="AlphaFoldDB" id="A0A812BWU3"/>
<organism evidence="2 3">
    <name type="scientific">Acanthosepion pharaonis</name>
    <name type="common">Pharaoh cuttlefish</name>
    <name type="synonym">Sepia pharaonis</name>
    <dbReference type="NCBI Taxonomy" id="158019"/>
    <lineage>
        <taxon>Eukaryota</taxon>
        <taxon>Metazoa</taxon>
        <taxon>Spiralia</taxon>
        <taxon>Lophotrochozoa</taxon>
        <taxon>Mollusca</taxon>
        <taxon>Cephalopoda</taxon>
        <taxon>Coleoidea</taxon>
        <taxon>Decapodiformes</taxon>
        <taxon>Sepiida</taxon>
        <taxon>Sepiina</taxon>
        <taxon>Sepiidae</taxon>
        <taxon>Acanthosepion</taxon>
    </lineage>
</organism>
<sequence>MVSTCCWNNLYNCSFILFLFFYSFILCQFLLSSYHHYFQEYNDVQCQLSGGVSKDKSISLSWKTFFLFSLTSIDDNDAISYVFLSFFFLIFFFCIPLSLIVPPPLSLSLSLSLSLFVKISSSFFLFASYLDGLLCLGLEIAQINGQFSSAEKQKDVSKGN</sequence>
<accession>A0A812BWU3</accession>
<comment type="caution">
    <text evidence="2">The sequence shown here is derived from an EMBL/GenBank/DDBJ whole genome shotgun (WGS) entry which is preliminary data.</text>
</comment>
<protein>
    <submittedName>
        <fullName evidence="2">Uncharacterized protein</fullName>
    </submittedName>
</protein>
<keyword evidence="1" id="KW-0812">Transmembrane</keyword>
<evidence type="ECO:0000313" key="2">
    <source>
        <dbReference type="EMBL" id="CAE1247152.1"/>
    </source>
</evidence>
<keyword evidence="1" id="KW-0472">Membrane</keyword>
<evidence type="ECO:0000313" key="3">
    <source>
        <dbReference type="Proteomes" id="UP000597762"/>
    </source>
</evidence>
<gene>
    <name evidence="2" type="ORF">SPHA_25485</name>
</gene>
<feature type="transmembrane region" description="Helical" evidence="1">
    <location>
        <begin position="12"/>
        <end position="31"/>
    </location>
</feature>
<keyword evidence="1" id="KW-1133">Transmembrane helix</keyword>
<dbReference type="Proteomes" id="UP000597762">
    <property type="component" value="Unassembled WGS sequence"/>
</dbReference>
<evidence type="ECO:0000256" key="1">
    <source>
        <dbReference type="SAM" id="Phobius"/>
    </source>
</evidence>
<feature type="transmembrane region" description="Helical" evidence="1">
    <location>
        <begin position="78"/>
        <end position="100"/>
    </location>
</feature>
<feature type="transmembrane region" description="Helical" evidence="1">
    <location>
        <begin position="107"/>
        <end position="130"/>
    </location>
</feature>
<name>A0A812BWU3_ACAPH</name>
<dbReference type="EMBL" id="CAHIKZ030000966">
    <property type="protein sequence ID" value="CAE1247152.1"/>
    <property type="molecule type" value="Genomic_DNA"/>
</dbReference>
<proteinExistence type="predicted"/>
<reference evidence="2" key="1">
    <citation type="submission" date="2021-01" db="EMBL/GenBank/DDBJ databases">
        <authorList>
            <person name="Li R."/>
            <person name="Bekaert M."/>
        </authorList>
    </citation>
    <scope>NUCLEOTIDE SEQUENCE</scope>
    <source>
        <strain evidence="2">Farmed</strain>
    </source>
</reference>